<comment type="subcellular location">
    <subcellularLocation>
        <location evidence="1">Cytoplasm</location>
        <location evidence="1">Cytoskeleton</location>
    </subcellularLocation>
</comment>
<feature type="repeat" description="Filamin" evidence="7">
    <location>
        <begin position="2656"/>
        <end position="2731"/>
    </location>
</feature>
<dbReference type="InterPro" id="IPR014756">
    <property type="entry name" value="Ig_E-set"/>
</dbReference>
<dbReference type="InterPro" id="IPR013783">
    <property type="entry name" value="Ig-like_fold"/>
</dbReference>
<feature type="repeat" description="Filamin" evidence="7">
    <location>
        <begin position="2239"/>
        <end position="2337"/>
    </location>
</feature>
<feature type="repeat" description="Filamin" evidence="7">
    <location>
        <begin position="1206"/>
        <end position="1300"/>
    </location>
</feature>
<dbReference type="PANTHER" id="PTHR38537">
    <property type="entry name" value="JITTERBUG, ISOFORM N"/>
    <property type="match status" value="1"/>
</dbReference>
<feature type="repeat" description="Filamin" evidence="7">
    <location>
        <begin position="2415"/>
        <end position="2515"/>
    </location>
</feature>
<dbReference type="SMART" id="SM00033">
    <property type="entry name" value="CH"/>
    <property type="match status" value="2"/>
</dbReference>
<dbReference type="OrthoDB" id="5334309at2759"/>
<dbReference type="SUPFAM" id="SSF81296">
    <property type="entry name" value="E set domains"/>
    <property type="match status" value="28"/>
</dbReference>
<dbReference type="GO" id="GO:0030036">
    <property type="term" value="P:actin cytoskeleton organization"/>
    <property type="evidence" value="ECO:0007669"/>
    <property type="project" value="InterPro"/>
</dbReference>
<feature type="repeat" description="Filamin" evidence="7">
    <location>
        <begin position="1882"/>
        <end position="1972"/>
    </location>
</feature>
<evidence type="ECO:0000313" key="11">
    <source>
        <dbReference type="Proteomes" id="UP000275408"/>
    </source>
</evidence>
<evidence type="ECO:0000256" key="6">
    <source>
        <dbReference type="ARBA" id="ARBA00023212"/>
    </source>
</evidence>
<accession>A0A3M6UWJ8</accession>
<evidence type="ECO:0000259" key="9">
    <source>
        <dbReference type="PROSITE" id="PS50021"/>
    </source>
</evidence>
<feature type="domain" description="Calponin-homology (CH)" evidence="9">
    <location>
        <begin position="203"/>
        <end position="308"/>
    </location>
</feature>
<gene>
    <name evidence="10" type="ORF">pdam_00020414</name>
</gene>
<dbReference type="FunFam" id="2.60.40.10:FF:000007">
    <property type="entry name" value="Filamin-B isoform C"/>
    <property type="match status" value="4"/>
</dbReference>
<evidence type="ECO:0000256" key="4">
    <source>
        <dbReference type="ARBA" id="ARBA00022737"/>
    </source>
</evidence>
<feature type="repeat" description="Filamin" evidence="7">
    <location>
        <begin position="1783"/>
        <end position="1875"/>
    </location>
</feature>
<feature type="repeat" description="Filamin" evidence="7">
    <location>
        <begin position="1301"/>
        <end position="1393"/>
    </location>
</feature>
<feature type="repeat" description="Filamin" evidence="7">
    <location>
        <begin position="1108"/>
        <end position="1205"/>
    </location>
</feature>
<comment type="caution">
    <text evidence="10">The sequence shown here is derived from an EMBL/GenBank/DDBJ whole genome shotgun (WGS) entry which is preliminary data.</text>
</comment>
<dbReference type="Gene3D" id="2.60.40.10">
    <property type="entry name" value="Immunoglobulins"/>
    <property type="match status" value="28"/>
</dbReference>
<dbReference type="SMART" id="SM00557">
    <property type="entry name" value="IG_FLMN"/>
    <property type="match status" value="28"/>
</dbReference>
<dbReference type="STRING" id="46731.A0A3M6UWJ8"/>
<feature type="repeat" description="Filamin" evidence="7">
    <location>
        <begin position="639"/>
        <end position="729"/>
    </location>
</feature>
<name>A0A3M6UWJ8_POCDA</name>
<feature type="repeat" description="Filamin" evidence="7">
    <location>
        <begin position="1983"/>
        <end position="2060"/>
    </location>
</feature>
<feature type="region of interest" description="Disordered" evidence="8">
    <location>
        <begin position="1720"/>
        <end position="1746"/>
    </location>
</feature>
<dbReference type="GO" id="GO:0051015">
    <property type="term" value="F:actin filament binding"/>
    <property type="evidence" value="ECO:0007669"/>
    <property type="project" value="InterPro"/>
</dbReference>
<dbReference type="Gene3D" id="1.10.418.10">
    <property type="entry name" value="Calponin-like domain"/>
    <property type="match status" value="2"/>
</dbReference>
<feature type="repeat" description="Filamin" evidence="7">
    <location>
        <begin position="2924"/>
        <end position="3016"/>
    </location>
</feature>
<dbReference type="FunFam" id="2.60.40.10:FF:000140">
    <property type="entry name" value="FiLamiN (Actin binding protein) homolog"/>
    <property type="match status" value="2"/>
</dbReference>
<feature type="repeat" description="Filamin" evidence="7">
    <location>
        <begin position="1394"/>
        <end position="1492"/>
    </location>
</feature>
<feature type="repeat" description="Filamin" evidence="7">
    <location>
        <begin position="919"/>
        <end position="1011"/>
    </location>
</feature>
<feature type="repeat" description="Filamin" evidence="7">
    <location>
        <begin position="1012"/>
        <end position="1107"/>
    </location>
</feature>
<dbReference type="CDD" id="cd21311">
    <property type="entry name" value="CH_dFLNA-like_rpt1"/>
    <property type="match status" value="1"/>
</dbReference>
<keyword evidence="6" id="KW-0206">Cytoskeleton</keyword>
<feature type="region of interest" description="Disordered" evidence="8">
    <location>
        <begin position="111"/>
        <end position="141"/>
    </location>
</feature>
<dbReference type="PROSITE" id="PS00019">
    <property type="entry name" value="ACTININ_1"/>
    <property type="match status" value="1"/>
</dbReference>
<dbReference type="Pfam" id="PF00307">
    <property type="entry name" value="CH"/>
    <property type="match status" value="2"/>
</dbReference>
<dbReference type="InterPro" id="IPR001715">
    <property type="entry name" value="CH_dom"/>
</dbReference>
<dbReference type="InterPro" id="IPR001298">
    <property type="entry name" value="Filamin/ABP280_rpt"/>
</dbReference>
<feature type="repeat" description="Filamin" evidence="7">
    <location>
        <begin position="436"/>
        <end position="532"/>
    </location>
</feature>
<dbReference type="CDD" id="cd21230">
    <property type="entry name" value="CH_FLN_rpt2"/>
    <property type="match status" value="1"/>
</dbReference>
<feature type="repeat" description="Filamin" evidence="7">
    <location>
        <begin position="2337"/>
        <end position="2419"/>
    </location>
</feature>
<keyword evidence="3" id="KW-0963">Cytoplasm</keyword>
<feature type="repeat" description="Filamin" evidence="7">
    <location>
        <begin position="2842"/>
        <end position="2922"/>
    </location>
</feature>
<evidence type="ECO:0000256" key="3">
    <source>
        <dbReference type="ARBA" id="ARBA00022490"/>
    </source>
</evidence>
<comment type="similarity">
    <text evidence="2">Belongs to the filamin family.</text>
</comment>
<feature type="repeat" description="Filamin" evidence="7">
    <location>
        <begin position="2148"/>
        <end position="2238"/>
    </location>
</feature>
<dbReference type="PROSITE" id="PS50021">
    <property type="entry name" value="CH"/>
    <property type="match status" value="2"/>
</dbReference>
<dbReference type="EMBL" id="RCHS01000551">
    <property type="protein sequence ID" value="RMX58015.1"/>
    <property type="molecule type" value="Genomic_DNA"/>
</dbReference>
<dbReference type="FunFam" id="1.10.418.10:FF:000006">
    <property type="entry name" value="Filamin-B isoform A"/>
    <property type="match status" value="1"/>
</dbReference>
<dbReference type="SUPFAM" id="SSF47576">
    <property type="entry name" value="Calponin-homology domain, CH-domain"/>
    <property type="match status" value="1"/>
</dbReference>
<feature type="compositionally biased region" description="Low complexity" evidence="8">
    <location>
        <begin position="130"/>
        <end position="141"/>
    </location>
</feature>
<dbReference type="FunFam" id="2.60.40.10:FF:000001">
    <property type="entry name" value="Filamin-C isoform b"/>
    <property type="match status" value="7"/>
</dbReference>
<sequence length="3118" mass="336181">MASYTFENDAVLDRNQNITRQPAKISRVNVSDDEGDREVSSGFRGRSQSLKYLNEREETETISRSKSLRDVDTGDFDNVKARVSYVDSWNPVNPVGRGRIAKKIQSWENLDADGDNMSRDTENGYDRKSYNSSNSSRKQSYEGYARYGSAASGGWRDERYEQYEEYSQETSASYLYSDRDLDDQIDTKMPDTDPTASDAEWKKIQQNTFTRWCNEHLKCVNKYIYNLETDLADGLKLIALLQVLSHKKIAKYNKKPSFRPQKMENISIALKFIESENIRLVNIDASDIFKGNIKLILGLVWTLILKYQISMPYLDDDDDVGEKMTPKQALLAWVKSKMPESVPMDNFNKDWNDGRAVACLVDAVAPGLFPECEDLDPEDRLENAKAAMQAAEDWLGVPQVITPEEITNPKVDELSVMTYVSYFPEAKLKPGAPLRTRTHPSAKCFAKGPGVEPKGLVVKKPANFTVFTQGAGVGKLAVSVWGPGKVEEEVIVQDNGDHTYSCQYFPQKQGKYDVHVKWNGRHIPKSPFRVEVGQDLDASQAYASGPGLQPEGIQAGKYTDFTVYTKGAGEGQVSVKVIDPRGGEDVDIIIEPQEDGQFFVEYQPVNAGKHTIKVMFGGQPISKSPFKVMVSPPRVEPIPSKVRVFGVGVEPSGLKAGQRAPFTVDAKAAGDGELDVFVEGPLGEEKVDVKNNGDGTYSCCYYPGKFGKYVVSVTWSSVQVPNSPFNVKVAPAVDASRIKAYGPGLEKGTAGKPCEFTVETKGAGIDSLGFAIEGPSQAEIHCQEQSPGICDVKYYPTTPGKYAIHVTCGDEDIPKSPFMVPISPAGDAKKVYAEGPGLQPEGVVSGVGAEFTVFTKDAGDGDVDVRVIDGNGKKVPADITDNKDGTYSVVYYPTTVGAYTVNITFNSESIPKSPFRVNVCQTNSKVCRAYGPGLEKGFVNQNNEFKIETKGAGEGGLGLTIEGPSEAQIECKDNGDGSCDVTYLPPDPGDYVINILFADEHIPGSPFKARISYPFDPTKVKVEGPGIEPGVRAGEPADIDIDTRLAGDAELTVEAVDELNSPVQCDIDEEEYGIYAVTYYPKKKGNHKVSVKYGGKHAPGSPFKVAISPKSDASKVKVTGPGVEKTGVQPGKPTWFTINASEAGKGDVQVKVEPVGRGRPVEVKVTEDGKETFTCEYVAPVEGAYQVDVKFDGVAVPGSPFPVDVAKPGDAGKCKAQGDGLETAIIDQLAEFDVDCTSAGEGQLMAAVDNPSGAHTDTLVTDNEDGTYSVSYTPFEEGIHTLSVKFGDDHIPGSPFKVDVLPPTDPSKCKAYGPGLEKANVGRPAEFTVETKGAGAGGLSLAIEGPSEAKLTCNDHGDGTCSVKYTPTEPGDYEIHIKFADEHIPGSPFNAKVTRPVDASKVKCYGPGVDRVNPLFSKAPQEFTIDTTEAGDADLEVTVETPDRKTLKPEPVSEKGDGVYTVAYTPEDEGRYTVNVKYGDKHVPNSPFRVRAGPPFDASKVKVSGPGVDESPLTDEPVQFLCDCTEAGVAPLTASVAPPTGPDLEVDVKDNGDGTYSVEYVPERPGRHSVDVKYGGRRVPKSPFRVQVKPSGDASKVEIDGLGPDDTFLVGKENDFTVDCTKAGKGVPKCSIRGPRRKDIPVKMLDNGDGTFDCLFVPEDEGRHDVEVLYGGAPVPGSPFSVKAKKPVDVDKIKCQPKLDKEPIVDEEIVYAVDTRPTESAPGEGLLNGSLLTPSGEKEPVRIKDNNDGTFDVSCVPKEPGPHELSVDYDGVPLAGSPFKFDAVEGGADKVKAYGKGLERGIAGEPCDFTIVTKDAGPGGLSLAVHGPSKAEITCSDNGDGTCSVQYVPEEPGDYDISCKFADQDIPGSPFTAHIYSNYDDLDAAALRPTVGKPCDVQLNIPDSFRPEDIESGVLAAELERPNGRKEPLEPLRVNPDGTLAVTFIPYEPGEHLIHVYKNKHEVQNSPFSVMVQAQRVGDIYPVGHTCDLDFKVPEDINDLVGTLKRPSGKVEESLKLRPGPKPGTISVSFVPREVGEHYLSIRRKKDNSPVAGSPFSILVESEEPVEGVGCPVDYCLKLDDVNLPEDIEKNRLKGTLKRPSSDREEPIELKLNSDNTLSCSFVPRETGLHYINIKKYGRHVEGSPFVVKVTAPEGVSSVGKPYGKGLESPDIDLPKDYPRLSAALKRPSSPREEELKLVLNGDNTLGVAFTPREEGEHLIHLRKDNKDVQNSPYSVMVGAKEEKVEEVHPMGRTCDVNLDIQGVKLPEDLEKDLLRGFLKRPNSTKEEPLKLEITSDNSLGVSFVPQEPGEHQISVRKKTPDRNWRDVPGSPFSIMVEAAEAVKAVGTPCDCLLDIPNLRVPEDLARLNATLKRPTSRKEEPLKLRVTSDNSPFVSFVPREPGEHLISIKKYGSHVKNSPFSVMVVAPETGNAIGRPCGVGLEIPGLKLPDDYTDGLLSASLKRPSGKPEEPLPLALNSDNTLSVSFTPQETGEHFVTVKKSGNHVNGSPFSVMVSGPGPADPSKVVCMGPGLHDGVAGKPSNFTINTRDAGYGGLGLSIEGPSKAQITCLDNEDGTCTVEYLPVEPGKYTINVKFADEDVPGSPFTSNVRPSGDEIQPVEENLVSSAVSDQFSEPTQRVSEVFEDLVTFGSTPAQPHDFVFDLKGYKIDDLETMVISPDGTELDSEIIETSPKTYTIRFVPKESGEHTIYVRFKSGRKKDIPGSPFKVFVEAPVWGGAAKCVAAGPGLERGVVNHPGEFTVWTRDAGPGGLAIAVEGPAKSEIKCTDNGDGSCNISYLPTTPGEYTIHIRFADEDIPGSPFKTNVSPEVEDRFRDLNVTDLAESGLKVNQPASFSVQTNASVGDVKASVVAPSGDEKEAQVSNLGGGNFAIRFTPREFGDHLVNVRFDGSHIPGSPFKIRVGGAEGHPEKVKAYGEGLSKGRVGEAAEFTVNALEAGSGALALSVDGPAKVKMNCSENADGTYQVTYNPVIAGEYTIRIKFAGQDIPGSPYNVTISPSDGRYVSDGDASKCTSRGTGLHSAVLGQPNSFTVNASNAGRGSLMVGVEGPAIPAKEINVKHTGSNVYAVNYALEEPGAYILKVLWADKHIPGSPFQVTV</sequence>
<keyword evidence="4" id="KW-0677">Repeat</keyword>
<dbReference type="InterPro" id="IPR036872">
    <property type="entry name" value="CH_dom_sf"/>
</dbReference>
<feature type="repeat" description="Filamin" evidence="7">
    <location>
        <begin position="3024"/>
        <end position="3118"/>
    </location>
</feature>
<feature type="repeat" description="Filamin" evidence="7">
    <location>
        <begin position="2739"/>
        <end position="2826"/>
    </location>
</feature>
<feature type="repeat" description="Filamin" evidence="7">
    <location>
        <begin position="1589"/>
        <end position="1684"/>
    </location>
</feature>
<evidence type="ECO:0000256" key="5">
    <source>
        <dbReference type="ARBA" id="ARBA00023203"/>
    </source>
</evidence>
<protein>
    <recommendedName>
        <fullName evidence="9">Calponin-homology (CH) domain-containing protein</fullName>
    </recommendedName>
</protein>
<feature type="repeat" description="Filamin" evidence="7">
    <location>
        <begin position="730"/>
        <end position="822"/>
    </location>
</feature>
<evidence type="ECO:0000256" key="1">
    <source>
        <dbReference type="ARBA" id="ARBA00004245"/>
    </source>
</evidence>
<feature type="compositionally biased region" description="Basic and acidic residues" evidence="8">
    <location>
        <begin position="1736"/>
        <end position="1746"/>
    </location>
</feature>
<feature type="repeat" description="Filamin" evidence="7">
    <location>
        <begin position="1685"/>
        <end position="1783"/>
    </location>
</feature>
<dbReference type="Pfam" id="PF00630">
    <property type="entry name" value="Filamin"/>
    <property type="match status" value="24"/>
</dbReference>
<dbReference type="FunFam" id="2.60.40.10:FF:000096">
    <property type="entry name" value="filamin-C isoform X2"/>
    <property type="match status" value="2"/>
</dbReference>
<dbReference type="OMA" id="YPVMAGK"/>
<feature type="repeat" description="Filamin" evidence="7">
    <location>
        <begin position="2069"/>
        <end position="2150"/>
    </location>
</feature>
<dbReference type="PROSITE" id="PS50194">
    <property type="entry name" value="FILAMIN_REPEAT"/>
    <property type="match status" value="28"/>
</dbReference>
<dbReference type="Proteomes" id="UP000275408">
    <property type="component" value="Unassembled WGS sequence"/>
</dbReference>
<evidence type="ECO:0000256" key="2">
    <source>
        <dbReference type="ARBA" id="ARBA00009238"/>
    </source>
</evidence>
<feature type="domain" description="Calponin-homology (CH)" evidence="9">
    <location>
        <begin position="324"/>
        <end position="428"/>
    </location>
</feature>
<evidence type="ECO:0000256" key="7">
    <source>
        <dbReference type="PROSITE-ProRule" id="PRU00087"/>
    </source>
</evidence>
<dbReference type="GO" id="GO:0005856">
    <property type="term" value="C:cytoskeleton"/>
    <property type="evidence" value="ECO:0007669"/>
    <property type="project" value="UniProtKB-SubCell"/>
</dbReference>
<dbReference type="InterPro" id="IPR044801">
    <property type="entry name" value="Filamin"/>
</dbReference>
<dbReference type="InterPro" id="IPR017868">
    <property type="entry name" value="Filamin/ABP280_repeat-like"/>
</dbReference>
<dbReference type="FunFam" id="2.60.40.10:FF:000092">
    <property type="entry name" value="Filamin-B isoform B"/>
    <property type="match status" value="1"/>
</dbReference>
<reference evidence="10 11" key="1">
    <citation type="journal article" date="2018" name="Sci. Rep.">
        <title>Comparative analysis of the Pocillopora damicornis genome highlights role of immune system in coral evolution.</title>
        <authorList>
            <person name="Cunning R."/>
            <person name="Bay R.A."/>
            <person name="Gillette P."/>
            <person name="Baker A.C."/>
            <person name="Traylor-Knowles N."/>
        </authorList>
    </citation>
    <scope>NUCLEOTIDE SEQUENCE [LARGE SCALE GENOMIC DNA]</scope>
    <source>
        <strain evidence="10">RSMAS</strain>
        <tissue evidence="10">Whole animal</tissue>
    </source>
</reference>
<feature type="repeat" description="Filamin" evidence="7">
    <location>
        <begin position="2518"/>
        <end position="2610"/>
    </location>
</feature>
<proteinExistence type="inferred from homology"/>
<feature type="repeat" description="Filamin" evidence="7">
    <location>
        <begin position="1493"/>
        <end position="1588"/>
    </location>
</feature>
<organism evidence="10 11">
    <name type="scientific">Pocillopora damicornis</name>
    <name type="common">Cauliflower coral</name>
    <name type="synonym">Millepora damicornis</name>
    <dbReference type="NCBI Taxonomy" id="46731"/>
    <lineage>
        <taxon>Eukaryota</taxon>
        <taxon>Metazoa</taxon>
        <taxon>Cnidaria</taxon>
        <taxon>Anthozoa</taxon>
        <taxon>Hexacorallia</taxon>
        <taxon>Scleractinia</taxon>
        <taxon>Astrocoeniina</taxon>
        <taxon>Pocilloporidae</taxon>
        <taxon>Pocillopora</taxon>
    </lineage>
</organism>
<keyword evidence="5" id="KW-0009">Actin-binding</keyword>
<feature type="repeat" description="Filamin" evidence="7">
    <location>
        <begin position="823"/>
        <end position="919"/>
    </location>
</feature>
<evidence type="ECO:0000313" key="10">
    <source>
        <dbReference type="EMBL" id="RMX58015.1"/>
    </source>
</evidence>
<dbReference type="InterPro" id="IPR001589">
    <property type="entry name" value="Actinin_actin-bd_CS"/>
</dbReference>
<dbReference type="PANTHER" id="PTHR38537:SF8">
    <property type="entry name" value="FILAMIN-A"/>
    <property type="match status" value="1"/>
</dbReference>
<evidence type="ECO:0000256" key="8">
    <source>
        <dbReference type="SAM" id="MobiDB-lite"/>
    </source>
</evidence>
<keyword evidence="11" id="KW-1185">Reference proteome</keyword>
<feature type="repeat" description="Filamin" evidence="7">
    <location>
        <begin position="533"/>
        <end position="630"/>
    </location>
</feature>
<feature type="compositionally biased region" description="Basic and acidic residues" evidence="8">
    <location>
        <begin position="116"/>
        <end position="129"/>
    </location>
</feature>